<dbReference type="InterPro" id="IPR036918">
    <property type="entry name" value="Pyrv_Knase_C_sf"/>
</dbReference>
<dbReference type="InterPro" id="IPR018209">
    <property type="entry name" value="Pyrv_Knase_AS"/>
</dbReference>
<organism evidence="19 20">
    <name type="scientific">Mucilaginibacter mallensis</name>
    <dbReference type="NCBI Taxonomy" id="652787"/>
    <lineage>
        <taxon>Bacteria</taxon>
        <taxon>Pseudomonadati</taxon>
        <taxon>Bacteroidota</taxon>
        <taxon>Sphingobacteriia</taxon>
        <taxon>Sphingobacteriales</taxon>
        <taxon>Sphingobacteriaceae</taxon>
        <taxon>Mucilaginibacter</taxon>
    </lineage>
</organism>
<evidence type="ECO:0000256" key="11">
    <source>
        <dbReference type="ARBA" id="ARBA00022840"/>
    </source>
</evidence>
<evidence type="ECO:0000256" key="1">
    <source>
        <dbReference type="ARBA" id="ARBA00001946"/>
    </source>
</evidence>
<dbReference type="GO" id="GO:0005524">
    <property type="term" value="F:ATP binding"/>
    <property type="evidence" value="ECO:0007669"/>
    <property type="project" value="UniProtKB-KW"/>
</dbReference>
<keyword evidence="11" id="KW-0067">ATP-binding</keyword>
<dbReference type="Gene3D" id="2.40.33.10">
    <property type="entry name" value="PK beta-barrel domain-like"/>
    <property type="match status" value="1"/>
</dbReference>
<feature type="domain" description="Pyruvate kinase barrel" evidence="17">
    <location>
        <begin position="6"/>
        <end position="324"/>
    </location>
</feature>
<dbReference type="NCBIfam" id="NF004491">
    <property type="entry name" value="PRK05826.1"/>
    <property type="match status" value="1"/>
</dbReference>
<dbReference type="SUPFAM" id="SSF50800">
    <property type="entry name" value="PK beta-barrel domain-like"/>
    <property type="match status" value="1"/>
</dbReference>
<evidence type="ECO:0000256" key="2">
    <source>
        <dbReference type="ARBA" id="ARBA00001958"/>
    </source>
</evidence>
<evidence type="ECO:0000259" key="17">
    <source>
        <dbReference type="Pfam" id="PF00224"/>
    </source>
</evidence>
<dbReference type="NCBIfam" id="NF004978">
    <property type="entry name" value="PRK06354.1"/>
    <property type="match status" value="1"/>
</dbReference>
<dbReference type="PRINTS" id="PR01050">
    <property type="entry name" value="PYRUVTKNASE"/>
</dbReference>
<dbReference type="InterPro" id="IPR015806">
    <property type="entry name" value="Pyrv_Knase_insert_dom_sf"/>
</dbReference>
<dbReference type="InterPro" id="IPR015795">
    <property type="entry name" value="Pyrv_Knase_C"/>
</dbReference>
<dbReference type="GO" id="GO:0000287">
    <property type="term" value="F:magnesium ion binding"/>
    <property type="evidence" value="ECO:0007669"/>
    <property type="project" value="UniProtKB-UniRule"/>
</dbReference>
<dbReference type="GO" id="GO:0016301">
    <property type="term" value="F:kinase activity"/>
    <property type="evidence" value="ECO:0007669"/>
    <property type="project" value="UniProtKB-KW"/>
</dbReference>
<evidence type="ECO:0000256" key="14">
    <source>
        <dbReference type="ARBA" id="ARBA00023317"/>
    </source>
</evidence>
<dbReference type="EMBL" id="LT629740">
    <property type="protein sequence ID" value="SDR86861.1"/>
    <property type="molecule type" value="Genomic_DNA"/>
</dbReference>
<dbReference type="FunFam" id="3.20.20.60:FF:000025">
    <property type="entry name" value="Pyruvate kinase"/>
    <property type="match status" value="1"/>
</dbReference>
<evidence type="ECO:0000256" key="16">
    <source>
        <dbReference type="RuleBase" id="RU000504"/>
    </source>
</evidence>
<dbReference type="InterPro" id="IPR001697">
    <property type="entry name" value="Pyr_Knase"/>
</dbReference>
<keyword evidence="8" id="KW-0479">Metal-binding</keyword>
<dbReference type="Gene3D" id="3.40.1380.20">
    <property type="entry name" value="Pyruvate kinase, C-terminal domain"/>
    <property type="match status" value="1"/>
</dbReference>
<dbReference type="SUPFAM" id="SSF52935">
    <property type="entry name" value="PK C-terminal domain-like"/>
    <property type="match status" value="1"/>
</dbReference>
<dbReference type="RefSeq" id="WP_091367663.1">
    <property type="nucleotide sequence ID" value="NZ_LT629740.1"/>
</dbReference>
<dbReference type="InterPro" id="IPR011037">
    <property type="entry name" value="Pyrv_Knase-like_insert_dom_sf"/>
</dbReference>
<protein>
    <recommendedName>
        <fullName evidence="6 15">Pyruvate kinase</fullName>
        <ecNumber evidence="5 15">2.7.1.40</ecNumber>
    </recommendedName>
</protein>
<dbReference type="Gene3D" id="3.20.20.60">
    <property type="entry name" value="Phosphoenolpyruvate-binding domains"/>
    <property type="match status" value="1"/>
</dbReference>
<evidence type="ECO:0000259" key="18">
    <source>
        <dbReference type="Pfam" id="PF02887"/>
    </source>
</evidence>
<evidence type="ECO:0000256" key="7">
    <source>
        <dbReference type="ARBA" id="ARBA00022679"/>
    </source>
</evidence>
<comment type="similarity">
    <text evidence="4 16">Belongs to the pyruvate kinase family.</text>
</comment>
<comment type="catalytic activity">
    <reaction evidence="16">
        <text>pyruvate + ATP = phosphoenolpyruvate + ADP + H(+)</text>
        <dbReference type="Rhea" id="RHEA:18157"/>
        <dbReference type="ChEBI" id="CHEBI:15361"/>
        <dbReference type="ChEBI" id="CHEBI:15378"/>
        <dbReference type="ChEBI" id="CHEBI:30616"/>
        <dbReference type="ChEBI" id="CHEBI:58702"/>
        <dbReference type="ChEBI" id="CHEBI:456216"/>
        <dbReference type="EC" id="2.7.1.40"/>
    </reaction>
</comment>
<dbReference type="STRING" id="652787.SAMN05216490_0094"/>
<feature type="domain" description="Pyruvate kinase C-terminal" evidence="18">
    <location>
        <begin position="362"/>
        <end position="474"/>
    </location>
</feature>
<accession>A0A1H1MJ58</accession>
<evidence type="ECO:0000256" key="8">
    <source>
        <dbReference type="ARBA" id="ARBA00022723"/>
    </source>
</evidence>
<dbReference type="SUPFAM" id="SSF51621">
    <property type="entry name" value="Phosphoenolpyruvate/pyruvate domain"/>
    <property type="match status" value="1"/>
</dbReference>
<dbReference type="InterPro" id="IPR015813">
    <property type="entry name" value="Pyrv/PenolPyrv_kinase-like_dom"/>
</dbReference>
<comment type="cofactor">
    <cofactor evidence="2">
        <name>K(+)</name>
        <dbReference type="ChEBI" id="CHEBI:29103"/>
    </cofactor>
</comment>
<keyword evidence="14 19" id="KW-0670">Pyruvate</keyword>
<sequence length="478" mass="52301">MKLEYNRTKIVATMGPASSPKEVLLAMIKAGVNVCRLNFSHGKVEDHKKVIDTIREINAEYKTNVGILADLQGPKIRIGLVKDGGIHLVNGTHINITTHECIGDDNQIYITYDTFPQDVQANEIILLDDGKIQMKVIETNRKDAVVCEVIHGGILTSRKGVNLPNTKVSIPSLTEDDLEHLHFALEQDVEWIGLSFVRNAQDIVELKHIINQKGSAARVIAKIEKPEAIDNIDAIIAVTDGVMVARGDLGVEMPLEEVPLLQKMIARKCRAASKPVIVATQMLESMITTPRPTRAEVNDVANSVLDGADAVMLSGETSVGEFPVIVIETMAKIVRNVEELGYPYNSAKETNMDPASPEYLRDAVCGSAVYLAEHTNAVGIVAMTVSGYTAYEISSYRPKASTYIFTSNKQLLNALSLVWGVKAFYYDKLESTDQSISDVNAALKNELLIKTGDVVINTAAVPIYKQGKTNMLKVSVIE</sequence>
<dbReference type="Proteomes" id="UP000199679">
    <property type="component" value="Chromosome I"/>
</dbReference>
<evidence type="ECO:0000256" key="6">
    <source>
        <dbReference type="ARBA" id="ARBA00018587"/>
    </source>
</evidence>
<dbReference type="UniPathway" id="UPA00109">
    <property type="reaction ID" value="UER00188"/>
</dbReference>
<dbReference type="EC" id="2.7.1.40" evidence="5 15"/>
<keyword evidence="10 16" id="KW-0418">Kinase</keyword>
<evidence type="ECO:0000256" key="4">
    <source>
        <dbReference type="ARBA" id="ARBA00008663"/>
    </source>
</evidence>
<dbReference type="Pfam" id="PF00224">
    <property type="entry name" value="PK"/>
    <property type="match status" value="1"/>
</dbReference>
<evidence type="ECO:0000256" key="15">
    <source>
        <dbReference type="NCBIfam" id="TIGR01064"/>
    </source>
</evidence>
<comment type="pathway">
    <text evidence="3 16">Carbohydrate degradation; glycolysis; pyruvate from D-glyceraldehyde 3-phosphate: step 5/5.</text>
</comment>
<comment type="cofactor">
    <cofactor evidence="1">
        <name>Mg(2+)</name>
        <dbReference type="ChEBI" id="CHEBI:18420"/>
    </cofactor>
</comment>
<keyword evidence="20" id="KW-1185">Reference proteome</keyword>
<gene>
    <name evidence="19" type="ORF">SAMN05216490_0094</name>
</gene>
<evidence type="ECO:0000256" key="13">
    <source>
        <dbReference type="ARBA" id="ARBA00023152"/>
    </source>
</evidence>
<dbReference type="PROSITE" id="PS00110">
    <property type="entry name" value="PYRUVATE_KINASE"/>
    <property type="match status" value="1"/>
</dbReference>
<dbReference type="NCBIfam" id="TIGR01064">
    <property type="entry name" value="pyruv_kin"/>
    <property type="match status" value="1"/>
</dbReference>
<dbReference type="AlphaFoldDB" id="A0A1H1MJ58"/>
<reference evidence="19 20" key="1">
    <citation type="submission" date="2016-10" db="EMBL/GenBank/DDBJ databases">
        <authorList>
            <person name="de Groot N.N."/>
        </authorList>
    </citation>
    <scope>NUCLEOTIDE SEQUENCE [LARGE SCALE GENOMIC DNA]</scope>
    <source>
        <strain evidence="19 20">MP1X4</strain>
    </source>
</reference>
<evidence type="ECO:0000313" key="19">
    <source>
        <dbReference type="EMBL" id="SDR86861.1"/>
    </source>
</evidence>
<dbReference type="InterPro" id="IPR040442">
    <property type="entry name" value="Pyrv_kinase-like_dom_sf"/>
</dbReference>
<evidence type="ECO:0000256" key="3">
    <source>
        <dbReference type="ARBA" id="ARBA00004997"/>
    </source>
</evidence>
<dbReference type="OrthoDB" id="9812123at2"/>
<name>A0A1H1MJ58_MUCMA</name>
<keyword evidence="9" id="KW-0547">Nucleotide-binding</keyword>
<dbReference type="FunFam" id="2.40.33.10:FF:000001">
    <property type="entry name" value="Pyruvate kinase"/>
    <property type="match status" value="1"/>
</dbReference>
<dbReference type="PANTHER" id="PTHR11817">
    <property type="entry name" value="PYRUVATE KINASE"/>
    <property type="match status" value="1"/>
</dbReference>
<evidence type="ECO:0000256" key="5">
    <source>
        <dbReference type="ARBA" id="ARBA00012142"/>
    </source>
</evidence>
<dbReference type="GO" id="GO:0030955">
    <property type="term" value="F:potassium ion binding"/>
    <property type="evidence" value="ECO:0007669"/>
    <property type="project" value="UniProtKB-UniRule"/>
</dbReference>
<dbReference type="InterPro" id="IPR015793">
    <property type="entry name" value="Pyrv_Knase_brl"/>
</dbReference>
<dbReference type="GO" id="GO:0004743">
    <property type="term" value="F:pyruvate kinase activity"/>
    <property type="evidence" value="ECO:0007669"/>
    <property type="project" value="UniProtKB-UniRule"/>
</dbReference>
<keyword evidence="7 16" id="KW-0808">Transferase</keyword>
<keyword evidence="13 16" id="KW-0324">Glycolysis</keyword>
<proteinExistence type="inferred from homology"/>
<evidence type="ECO:0000256" key="9">
    <source>
        <dbReference type="ARBA" id="ARBA00022741"/>
    </source>
</evidence>
<evidence type="ECO:0000313" key="20">
    <source>
        <dbReference type="Proteomes" id="UP000199679"/>
    </source>
</evidence>
<keyword evidence="12 16" id="KW-0460">Magnesium</keyword>
<evidence type="ECO:0000256" key="10">
    <source>
        <dbReference type="ARBA" id="ARBA00022777"/>
    </source>
</evidence>
<evidence type="ECO:0000256" key="12">
    <source>
        <dbReference type="ARBA" id="ARBA00022842"/>
    </source>
</evidence>
<dbReference type="Pfam" id="PF02887">
    <property type="entry name" value="PK_C"/>
    <property type="match status" value="1"/>
</dbReference>